<evidence type="ECO:0000313" key="1">
    <source>
        <dbReference type="EMBL" id="KAH9477500.1"/>
    </source>
</evidence>
<protein>
    <submittedName>
        <fullName evidence="1">Uncharacterized protein</fullName>
    </submittedName>
</protein>
<proteinExistence type="predicted"/>
<keyword evidence="2" id="KW-1185">Reference proteome</keyword>
<gene>
    <name evidence="1" type="ORF">JR316_0009717</name>
</gene>
<reference evidence="1" key="1">
    <citation type="submission" date="2021-10" db="EMBL/GenBank/DDBJ databases">
        <title>Psilocybe cubensis genome.</title>
        <authorList>
            <person name="Mckernan K.J."/>
            <person name="Crawford S."/>
            <person name="Trippe A."/>
            <person name="Kane L.T."/>
            <person name="Mclaughlin S."/>
        </authorList>
    </citation>
    <scope>NUCLEOTIDE SEQUENCE</scope>
    <source>
        <strain evidence="1">MGC-MH-2018</strain>
    </source>
</reference>
<evidence type="ECO:0000313" key="2">
    <source>
        <dbReference type="Proteomes" id="UP000664032"/>
    </source>
</evidence>
<accession>A0ACB8GR76</accession>
<comment type="caution">
    <text evidence="1">The sequence shown here is derived from an EMBL/GenBank/DDBJ whole genome shotgun (WGS) entry which is preliminary data.</text>
</comment>
<dbReference type="EMBL" id="JAFIQS020000009">
    <property type="protein sequence ID" value="KAH9477500.1"/>
    <property type="molecule type" value="Genomic_DNA"/>
</dbReference>
<sequence length="645" mass="68757">MSFPPSYGNDQYADIYGAGSPSTPNQQQPPGAYPQWETLESTQAQAHEMHSLQSSHHSTPMHTPIATSFPSVELEEPPYLVPSQSHLSQTGSPMSDAPVLLHHPHTAQLQAQQYLQQQPRYDLVQPQEQQQSVYGQVHHMGPPDSSTLFRAPQQPSGVHRSIPSSRGRAAESHPYYRRASGGAVPSYQSHDSRGGSVESPLTPVVVSPVPSTSGVGVSTPLPSVTPSLPPPVPPQPPSPPAKVTTRRTRSAAKPKTSVRFEAGTKTTSGPAPSTSRVPVTRSSTPGPASPVSSARSTTPIPRSSTRRGTSLARTPPPSQTGTTSTSAAASSVSGPGKASKATRSTLHQTSSSSTSTSSTSLPKPSSAESSSIPPPTASTQAPSSALFHAYASKYLHAAPVSTIRADIEYSMRTHIMTASMEIPGVKAEHIHIRLGTSYHTRTKNVVILALCLPAFSDDADGDEAGGRHKMHGTTLPSTVLRPTDNLDVQMRKEEEEEEEEEGESLPTADSAMHPPTAGGHGVQSAPAASLPSTSSSEPKSIADALWEIHGPYRPGQAMRRLTGTDVGFIGRVANPNVRERHYGAMRRVLRVPSNTELTRLMNIFPSLGVFRFNDHFNATNQSIFTWNDANPGITLDLASPPTTWF</sequence>
<dbReference type="Proteomes" id="UP000664032">
    <property type="component" value="Unassembled WGS sequence"/>
</dbReference>
<organism evidence="1 2">
    <name type="scientific">Psilocybe cubensis</name>
    <name type="common">Psychedelic mushroom</name>
    <name type="synonym">Stropharia cubensis</name>
    <dbReference type="NCBI Taxonomy" id="181762"/>
    <lineage>
        <taxon>Eukaryota</taxon>
        <taxon>Fungi</taxon>
        <taxon>Dikarya</taxon>
        <taxon>Basidiomycota</taxon>
        <taxon>Agaricomycotina</taxon>
        <taxon>Agaricomycetes</taxon>
        <taxon>Agaricomycetidae</taxon>
        <taxon>Agaricales</taxon>
        <taxon>Agaricineae</taxon>
        <taxon>Strophariaceae</taxon>
        <taxon>Psilocybe</taxon>
    </lineage>
</organism>
<name>A0ACB8GR76_PSICU</name>